<gene>
    <name evidence="1" type="ORF">GCM10022388_20620</name>
</gene>
<dbReference type="RefSeq" id="WP_345094255.1">
    <property type="nucleotide sequence ID" value="NZ_BAABCS010000019.1"/>
</dbReference>
<evidence type="ECO:0000313" key="2">
    <source>
        <dbReference type="Proteomes" id="UP001500426"/>
    </source>
</evidence>
<evidence type="ECO:0000313" key="1">
    <source>
        <dbReference type="EMBL" id="GAA4054053.1"/>
    </source>
</evidence>
<keyword evidence="2" id="KW-1185">Reference proteome</keyword>
<name>A0ABP7UVN6_9FLAO</name>
<protein>
    <submittedName>
        <fullName evidence="1">Uncharacterized protein</fullName>
    </submittedName>
</protein>
<dbReference type="Proteomes" id="UP001500426">
    <property type="component" value="Unassembled WGS sequence"/>
</dbReference>
<comment type="caution">
    <text evidence="1">The sequence shown here is derived from an EMBL/GenBank/DDBJ whole genome shotgun (WGS) entry which is preliminary data.</text>
</comment>
<sequence>MNNVAILSIKHFTAFNQVVEDYKSLLFYEQELINYEDDRRKASYERVKKEIIFLLRRIIKNKDILEENTKADQEYLSKLIDQ</sequence>
<dbReference type="EMBL" id="BAABCS010000019">
    <property type="protein sequence ID" value="GAA4054053.1"/>
    <property type="molecule type" value="Genomic_DNA"/>
</dbReference>
<reference evidence="2" key="1">
    <citation type="journal article" date="2019" name="Int. J. Syst. Evol. Microbiol.">
        <title>The Global Catalogue of Microorganisms (GCM) 10K type strain sequencing project: providing services to taxonomists for standard genome sequencing and annotation.</title>
        <authorList>
            <consortium name="The Broad Institute Genomics Platform"/>
            <consortium name="The Broad Institute Genome Sequencing Center for Infectious Disease"/>
            <person name="Wu L."/>
            <person name="Ma J."/>
        </authorList>
    </citation>
    <scope>NUCLEOTIDE SEQUENCE [LARGE SCALE GENOMIC DNA]</scope>
    <source>
        <strain evidence="2">JCM 17068</strain>
    </source>
</reference>
<accession>A0ABP7UVN6</accession>
<organism evidence="1 2">
    <name type="scientific">Flavobacterium chungnamense</name>
    <dbReference type="NCBI Taxonomy" id="706182"/>
    <lineage>
        <taxon>Bacteria</taxon>
        <taxon>Pseudomonadati</taxon>
        <taxon>Bacteroidota</taxon>
        <taxon>Flavobacteriia</taxon>
        <taxon>Flavobacteriales</taxon>
        <taxon>Flavobacteriaceae</taxon>
        <taxon>Flavobacterium</taxon>
    </lineage>
</organism>
<proteinExistence type="predicted"/>